<evidence type="ECO:0008006" key="3">
    <source>
        <dbReference type="Google" id="ProtNLM"/>
    </source>
</evidence>
<dbReference type="EMBL" id="JBDFQZ010000008">
    <property type="protein sequence ID" value="KAK9697940.1"/>
    <property type="molecule type" value="Genomic_DNA"/>
</dbReference>
<keyword evidence="2" id="KW-1185">Reference proteome</keyword>
<organism evidence="1 2">
    <name type="scientific">Saponaria officinalis</name>
    <name type="common">Common soapwort</name>
    <name type="synonym">Lychnis saponaria</name>
    <dbReference type="NCBI Taxonomy" id="3572"/>
    <lineage>
        <taxon>Eukaryota</taxon>
        <taxon>Viridiplantae</taxon>
        <taxon>Streptophyta</taxon>
        <taxon>Embryophyta</taxon>
        <taxon>Tracheophyta</taxon>
        <taxon>Spermatophyta</taxon>
        <taxon>Magnoliopsida</taxon>
        <taxon>eudicotyledons</taxon>
        <taxon>Gunneridae</taxon>
        <taxon>Pentapetalae</taxon>
        <taxon>Caryophyllales</taxon>
        <taxon>Caryophyllaceae</taxon>
        <taxon>Caryophylleae</taxon>
        <taxon>Saponaria</taxon>
    </lineage>
</organism>
<dbReference type="InterPro" id="IPR036397">
    <property type="entry name" value="RNaseH_sf"/>
</dbReference>
<name>A0AAW1J625_SAPOF</name>
<reference evidence="1" key="1">
    <citation type="submission" date="2024-03" db="EMBL/GenBank/DDBJ databases">
        <title>WGS assembly of Saponaria officinalis var. Norfolk2.</title>
        <authorList>
            <person name="Jenkins J."/>
            <person name="Shu S."/>
            <person name="Grimwood J."/>
            <person name="Barry K."/>
            <person name="Goodstein D."/>
            <person name="Schmutz J."/>
            <person name="Leebens-Mack J."/>
            <person name="Osbourn A."/>
        </authorList>
    </citation>
    <scope>NUCLEOTIDE SEQUENCE [LARGE SCALE GENOMIC DNA]</scope>
    <source>
        <strain evidence="1">JIC</strain>
    </source>
</reference>
<dbReference type="PANTHER" id="PTHR47169">
    <property type="entry name" value="OS01G0541250 PROTEIN"/>
    <property type="match status" value="1"/>
</dbReference>
<proteinExistence type="predicted"/>
<dbReference type="Gene3D" id="3.30.420.10">
    <property type="entry name" value="Ribonuclease H-like superfamily/Ribonuclease H"/>
    <property type="match status" value="1"/>
</dbReference>
<dbReference type="AlphaFoldDB" id="A0AAW1J625"/>
<dbReference type="GO" id="GO:0003676">
    <property type="term" value="F:nucleic acid binding"/>
    <property type="evidence" value="ECO:0007669"/>
    <property type="project" value="InterPro"/>
</dbReference>
<evidence type="ECO:0000313" key="2">
    <source>
        <dbReference type="Proteomes" id="UP001443914"/>
    </source>
</evidence>
<comment type="caution">
    <text evidence="1">The sequence shown here is derived from an EMBL/GenBank/DDBJ whole genome shotgun (WGS) entry which is preliminary data.</text>
</comment>
<protein>
    <recommendedName>
        <fullName evidence="3">Transposase</fullName>
    </recommendedName>
</protein>
<accession>A0AAW1J625</accession>
<gene>
    <name evidence="1" type="ORF">RND81_08G071200</name>
</gene>
<dbReference type="Proteomes" id="UP001443914">
    <property type="component" value="Unassembled WGS sequence"/>
</dbReference>
<evidence type="ECO:0000313" key="1">
    <source>
        <dbReference type="EMBL" id="KAK9697940.1"/>
    </source>
</evidence>
<sequence length="180" mass="20658">MTRTTTKFYMLPNEPRPHRACQSKRFISKIMFMEAVARPRYDKDGVVLFDGKIGIFPFIYEAEALRSSKNREKGTLEVKPIESITKEIIKQCLIEKVIPAIKAKWPLDASRRIYIQKDNAKPHISPQDLDFLNVVKSDGFDIDLVCQPPNSPDLNILDLGFFRSIQTLNIKSASNLYLNL</sequence>
<dbReference type="PANTHER" id="PTHR47169:SF2">
    <property type="entry name" value="OS01G0541250 PROTEIN"/>
    <property type="match status" value="1"/>
</dbReference>